<dbReference type="AlphaFoldDB" id="A0A438JKD2"/>
<evidence type="ECO:0000256" key="5">
    <source>
        <dbReference type="ARBA" id="ARBA00023043"/>
    </source>
</evidence>
<dbReference type="SUPFAM" id="SSF48403">
    <property type="entry name" value="Ankyrin repeat"/>
    <property type="match status" value="1"/>
</dbReference>
<organism evidence="10 11">
    <name type="scientific">Vitis vinifera</name>
    <name type="common">Grape</name>
    <dbReference type="NCBI Taxonomy" id="29760"/>
    <lineage>
        <taxon>Eukaryota</taxon>
        <taxon>Viridiplantae</taxon>
        <taxon>Streptophyta</taxon>
        <taxon>Embryophyta</taxon>
        <taxon>Tracheophyta</taxon>
        <taxon>Spermatophyta</taxon>
        <taxon>Magnoliopsida</taxon>
        <taxon>eudicotyledons</taxon>
        <taxon>Gunneridae</taxon>
        <taxon>Pentapetalae</taxon>
        <taxon>rosids</taxon>
        <taxon>Vitales</taxon>
        <taxon>Vitaceae</taxon>
        <taxon>Viteae</taxon>
        <taxon>Vitis</taxon>
    </lineage>
</organism>
<reference evidence="10 11" key="1">
    <citation type="journal article" date="2018" name="PLoS Genet.">
        <title>Population sequencing reveals clonal diversity and ancestral inbreeding in the grapevine cultivar Chardonnay.</title>
        <authorList>
            <person name="Roach M.J."/>
            <person name="Johnson D.L."/>
            <person name="Bohlmann J."/>
            <person name="van Vuuren H.J."/>
            <person name="Jones S.J."/>
            <person name="Pretorius I.S."/>
            <person name="Schmidt S.A."/>
            <person name="Borneman A.R."/>
        </authorList>
    </citation>
    <scope>NUCLEOTIDE SEQUENCE [LARGE SCALE GENOMIC DNA]</scope>
    <source>
        <strain evidence="11">cv. Chardonnay</strain>
        <tissue evidence="10">Leaf</tissue>
    </source>
</reference>
<feature type="repeat" description="ANK" evidence="7">
    <location>
        <begin position="148"/>
        <end position="170"/>
    </location>
</feature>
<dbReference type="Pfam" id="PF13857">
    <property type="entry name" value="Ank_5"/>
    <property type="match status" value="1"/>
</dbReference>
<dbReference type="PROSITE" id="PS50088">
    <property type="entry name" value="ANK_REPEAT"/>
    <property type="match status" value="4"/>
</dbReference>
<dbReference type="PANTHER" id="PTHR24186">
    <property type="entry name" value="PROTEIN PHOSPHATASE 1 REGULATORY SUBUNIT"/>
    <property type="match status" value="1"/>
</dbReference>
<evidence type="ECO:0000313" key="10">
    <source>
        <dbReference type="EMBL" id="RVX09416.1"/>
    </source>
</evidence>
<feature type="transmembrane region" description="Helical" evidence="8">
    <location>
        <begin position="497"/>
        <end position="521"/>
    </location>
</feature>
<dbReference type="InterPro" id="IPR002110">
    <property type="entry name" value="Ankyrin_rpt"/>
</dbReference>
<dbReference type="InterPro" id="IPR026961">
    <property type="entry name" value="PGG_dom"/>
</dbReference>
<keyword evidence="3" id="KW-0677">Repeat</keyword>
<dbReference type="GO" id="GO:0016020">
    <property type="term" value="C:membrane"/>
    <property type="evidence" value="ECO:0007669"/>
    <property type="project" value="UniProtKB-SubCell"/>
</dbReference>
<evidence type="ECO:0000256" key="2">
    <source>
        <dbReference type="ARBA" id="ARBA00022692"/>
    </source>
</evidence>
<keyword evidence="6 8" id="KW-0472">Membrane</keyword>
<dbReference type="Proteomes" id="UP000288805">
    <property type="component" value="Unassembled WGS sequence"/>
</dbReference>
<evidence type="ECO:0000256" key="1">
    <source>
        <dbReference type="ARBA" id="ARBA00004141"/>
    </source>
</evidence>
<evidence type="ECO:0000256" key="8">
    <source>
        <dbReference type="SAM" id="Phobius"/>
    </source>
</evidence>
<evidence type="ECO:0000256" key="7">
    <source>
        <dbReference type="PROSITE-ProRule" id="PRU00023"/>
    </source>
</evidence>
<evidence type="ECO:0000313" key="11">
    <source>
        <dbReference type="Proteomes" id="UP000288805"/>
    </source>
</evidence>
<dbReference type="InterPro" id="IPR036770">
    <property type="entry name" value="Ankyrin_rpt-contain_sf"/>
</dbReference>
<dbReference type="Pfam" id="PF13962">
    <property type="entry name" value="PGG"/>
    <property type="match status" value="1"/>
</dbReference>
<gene>
    <name evidence="10" type="primary">ACD6_55</name>
    <name evidence="10" type="ORF">CK203_015224</name>
</gene>
<evidence type="ECO:0000256" key="3">
    <source>
        <dbReference type="ARBA" id="ARBA00022737"/>
    </source>
</evidence>
<feature type="transmembrane region" description="Helical" evidence="8">
    <location>
        <begin position="608"/>
        <end position="634"/>
    </location>
</feature>
<comment type="subcellular location">
    <subcellularLocation>
        <location evidence="1">Membrane</location>
        <topology evidence="1">Multi-pass membrane protein</topology>
    </subcellularLocation>
</comment>
<keyword evidence="5 7" id="KW-0040">ANK repeat</keyword>
<evidence type="ECO:0000256" key="6">
    <source>
        <dbReference type="ARBA" id="ARBA00023136"/>
    </source>
</evidence>
<protein>
    <submittedName>
        <fullName evidence="10">Protein accelerated cell death 6</fullName>
    </submittedName>
</protein>
<name>A0A438JKD2_VITVI</name>
<keyword evidence="2 8" id="KW-0812">Transmembrane</keyword>
<keyword evidence="4 8" id="KW-1133">Transmembrane helix</keyword>
<dbReference type="EMBL" id="QGNW01000038">
    <property type="protein sequence ID" value="RVX09416.1"/>
    <property type="molecule type" value="Genomic_DNA"/>
</dbReference>
<feature type="transmembrane region" description="Helical" evidence="8">
    <location>
        <begin position="641"/>
        <end position="660"/>
    </location>
</feature>
<evidence type="ECO:0000256" key="4">
    <source>
        <dbReference type="ARBA" id="ARBA00022989"/>
    </source>
</evidence>
<dbReference type="Pfam" id="PF12796">
    <property type="entry name" value="Ank_2"/>
    <property type="match status" value="2"/>
</dbReference>
<comment type="caution">
    <text evidence="10">The sequence shown here is derived from an EMBL/GenBank/DDBJ whole genome shotgun (WGS) entry which is preliminary data.</text>
</comment>
<dbReference type="PANTHER" id="PTHR24186:SF46">
    <property type="entry name" value="PROTEIN ACCELERATED CELL DEATH 6-LIKE"/>
    <property type="match status" value="1"/>
</dbReference>
<sequence length="667" mass="74033">MEEYWKGGIFIPSPPPLLNFVWVWVRVEYISGYNRPLITMTEGTGPAATLWAEVGVDSSRGRSIVTGTHGGFMDRDLYKQASRGDVNGFTQVLDKISRETNLHRSEILEQVSPQRNTCLHIAANFGHRDLARFIVKECRHLIAEKNSKGDTALHIAARKNDSTLVKIVLDSCHSGGGESWDIEKAEPLLLRIVNEEKNTALHEALINHFEEIAIVFIKADPQVAYYPNKEGKSPLYLAAEAGCMDVVKVIEKYAVEEDMKYYRDLKGKPAVHGAVAGRSLEMLKKILTMEHVPHQTDEDGKTPIHCAASLGFLEGVCYLLQQPTSSGIYQWDSSGFCPIHIACMRGHVAIVKELLIFSSDSRELLSNHGWNILHVAARYGGDNVVSFLLKEKETEKLINEKDNEGNTPLHLAAMHGHPKVVNNLTWDNRVHLNLPDSQGMTALDLATKHLLESTSSFYKTLTWFALKSAGAEKGKSSIQDVHDRKTKSRSLERSKDWVNTLLLVATLVATVTFAAGFTMPGGYNNSDPSQGMAVMLMVKQFPAFVISNNIAMYSSLIVVLILIWTQVGDFGLVLTALKLATPLLGLALAAMSLAFITGVYLVVSDLHWLAYLVCIMGGICLVPILALYVSFLLLGSYRNRIIRYICYYPFCLMIFLAGTVEPVLHSR</sequence>
<dbReference type="SMART" id="SM00248">
    <property type="entry name" value="ANK"/>
    <property type="match status" value="9"/>
</dbReference>
<feature type="repeat" description="ANK" evidence="7">
    <location>
        <begin position="230"/>
        <end position="262"/>
    </location>
</feature>
<proteinExistence type="predicted"/>
<feature type="repeat" description="ANK" evidence="7">
    <location>
        <begin position="404"/>
        <end position="424"/>
    </location>
</feature>
<feature type="transmembrane region" description="Helical" evidence="8">
    <location>
        <begin position="576"/>
        <end position="602"/>
    </location>
</feature>
<dbReference type="FunFam" id="1.25.40.20:FF:000476">
    <property type="entry name" value="Uncharacterized protein"/>
    <property type="match status" value="1"/>
</dbReference>
<accession>A0A438JKD2</accession>
<dbReference type="Gene3D" id="1.25.40.20">
    <property type="entry name" value="Ankyrin repeat-containing domain"/>
    <property type="match status" value="3"/>
</dbReference>
<dbReference type="Pfam" id="PF00023">
    <property type="entry name" value="Ank"/>
    <property type="match status" value="1"/>
</dbReference>
<dbReference type="PROSITE" id="PS50297">
    <property type="entry name" value="ANK_REP_REGION"/>
    <property type="match status" value="3"/>
</dbReference>
<evidence type="ECO:0000259" key="9">
    <source>
        <dbReference type="Pfam" id="PF13962"/>
    </source>
</evidence>
<feature type="domain" description="PGG" evidence="9">
    <location>
        <begin position="494"/>
        <end position="602"/>
    </location>
</feature>
<feature type="repeat" description="ANK" evidence="7">
    <location>
        <begin position="334"/>
        <end position="360"/>
    </location>
</feature>
<feature type="transmembrane region" description="Helical" evidence="8">
    <location>
        <begin position="541"/>
        <end position="564"/>
    </location>
</feature>